<proteinExistence type="predicted"/>
<protein>
    <submittedName>
        <fullName evidence="2">Uncharacterized protein</fullName>
    </submittedName>
</protein>
<evidence type="ECO:0000256" key="1">
    <source>
        <dbReference type="SAM" id="MobiDB-lite"/>
    </source>
</evidence>
<feature type="region of interest" description="Disordered" evidence="1">
    <location>
        <begin position="1"/>
        <end position="23"/>
    </location>
</feature>
<evidence type="ECO:0000313" key="2">
    <source>
        <dbReference type="EMBL" id="CAH2399442.1"/>
    </source>
</evidence>
<organism evidence="2 3">
    <name type="scientific">Mesorhizobium escarrei</name>
    <dbReference type="NCBI Taxonomy" id="666018"/>
    <lineage>
        <taxon>Bacteria</taxon>
        <taxon>Pseudomonadati</taxon>
        <taxon>Pseudomonadota</taxon>
        <taxon>Alphaproteobacteria</taxon>
        <taxon>Hyphomicrobiales</taxon>
        <taxon>Phyllobacteriaceae</taxon>
        <taxon>Mesorhizobium</taxon>
    </lineage>
</organism>
<name>A0ABM9DRW9_9HYPH</name>
<reference evidence="2 3" key="1">
    <citation type="submission" date="2022-03" db="EMBL/GenBank/DDBJ databases">
        <authorList>
            <person name="Brunel B."/>
        </authorList>
    </citation>
    <scope>NUCLEOTIDE SEQUENCE [LARGE SCALE GENOMIC DNA]</scope>
    <source>
        <strain evidence="2">STM5069sample</strain>
    </source>
</reference>
<feature type="compositionally biased region" description="Polar residues" evidence="1">
    <location>
        <begin position="1"/>
        <end position="10"/>
    </location>
</feature>
<feature type="compositionally biased region" description="Basic and acidic residues" evidence="1">
    <location>
        <begin position="14"/>
        <end position="23"/>
    </location>
</feature>
<accession>A0ABM9DRW9</accession>
<keyword evidence="3" id="KW-1185">Reference proteome</keyword>
<sequence>MQLTGCSQAGSARRLADADRQRPWQRVHLERRPGYLRRWSRIGATGVTMTTVYLAVSFQQVVHPVRTGKAELVEASVILGGPDERS</sequence>
<dbReference type="EMBL" id="CAKXZT010000116">
    <property type="protein sequence ID" value="CAH2399442.1"/>
    <property type="molecule type" value="Genomic_DNA"/>
</dbReference>
<evidence type="ECO:0000313" key="3">
    <source>
        <dbReference type="Proteomes" id="UP001153050"/>
    </source>
</evidence>
<dbReference type="Proteomes" id="UP001153050">
    <property type="component" value="Unassembled WGS sequence"/>
</dbReference>
<gene>
    <name evidence="2" type="ORF">MES5069_220165</name>
</gene>
<comment type="caution">
    <text evidence="2">The sequence shown here is derived from an EMBL/GenBank/DDBJ whole genome shotgun (WGS) entry which is preliminary data.</text>
</comment>